<dbReference type="SUPFAM" id="SSF53756">
    <property type="entry name" value="UDP-Glycosyltransferase/glycogen phosphorylase"/>
    <property type="match status" value="1"/>
</dbReference>
<organism evidence="5 6">
    <name type="scientific">Streptomyces purpureus</name>
    <dbReference type="NCBI Taxonomy" id="1951"/>
    <lineage>
        <taxon>Bacteria</taxon>
        <taxon>Bacillati</taxon>
        <taxon>Actinomycetota</taxon>
        <taxon>Actinomycetes</taxon>
        <taxon>Kitasatosporales</taxon>
        <taxon>Streptomycetaceae</taxon>
        <taxon>Streptomyces</taxon>
    </lineage>
</organism>
<feature type="chain" id="PRO_5037783350" evidence="2">
    <location>
        <begin position="18"/>
        <end position="379"/>
    </location>
</feature>
<evidence type="ECO:0000259" key="4">
    <source>
        <dbReference type="Pfam" id="PF21036"/>
    </source>
</evidence>
<dbReference type="AlphaFoldDB" id="A0A918GYY5"/>
<dbReference type="EMBL" id="BMQQ01000002">
    <property type="protein sequence ID" value="GGT19169.1"/>
    <property type="molecule type" value="Genomic_DNA"/>
</dbReference>
<reference evidence="5" key="2">
    <citation type="submission" date="2020-09" db="EMBL/GenBank/DDBJ databases">
        <authorList>
            <person name="Sun Q."/>
            <person name="Ohkuma M."/>
        </authorList>
    </citation>
    <scope>NUCLEOTIDE SEQUENCE</scope>
    <source>
        <strain evidence="5">JCM 3172</strain>
    </source>
</reference>
<dbReference type="InterPro" id="IPR010610">
    <property type="entry name" value="EryCIII-like_C"/>
</dbReference>
<evidence type="ECO:0000313" key="6">
    <source>
        <dbReference type="Proteomes" id="UP000619486"/>
    </source>
</evidence>
<name>A0A918GYY5_9ACTN</name>
<feature type="domain" description="Erythromycin biosynthesis protein CIII-like C-terminal" evidence="3">
    <location>
        <begin position="236"/>
        <end position="375"/>
    </location>
</feature>
<dbReference type="Pfam" id="PF21036">
    <property type="entry name" value="EryCIII-like_N"/>
    <property type="match status" value="1"/>
</dbReference>
<keyword evidence="6" id="KW-1185">Reference proteome</keyword>
<feature type="signal peptide" evidence="2">
    <location>
        <begin position="1"/>
        <end position="17"/>
    </location>
</feature>
<dbReference type="Pfam" id="PF06722">
    <property type="entry name" value="EryCIII-like_C"/>
    <property type="match status" value="1"/>
</dbReference>
<proteinExistence type="predicted"/>
<feature type="domain" description="Erythromycin biosynthesis protein CIII-like N-terminal" evidence="4">
    <location>
        <begin position="24"/>
        <end position="220"/>
    </location>
</feature>
<reference evidence="5" key="1">
    <citation type="journal article" date="2014" name="Int. J. Syst. Evol. Microbiol.">
        <title>Complete genome sequence of Corynebacterium casei LMG S-19264T (=DSM 44701T), isolated from a smear-ripened cheese.</title>
        <authorList>
            <consortium name="US DOE Joint Genome Institute (JGI-PGF)"/>
            <person name="Walter F."/>
            <person name="Albersmeier A."/>
            <person name="Kalinowski J."/>
            <person name="Ruckert C."/>
        </authorList>
    </citation>
    <scope>NUCLEOTIDE SEQUENCE</scope>
    <source>
        <strain evidence="5">JCM 3172</strain>
    </source>
</reference>
<sequence length="379" mass="40785">MKVLFIAAGTSPAGVFALAPLATAVRNAGHEIMVASFDELTPTIEAVGLPPVAVVTDHTTESIKQLNRPGGPIEFPWSPDQELPYVGRWFGRQAAVSLEGLLSLATHWRPDLVVGGTDAHAAGLLAAHLGVPHVRQAWDWLHFDGVERYANEELAPELALLGLDELPAPDLFLDICPPSLIPPGTPPGTPMRWVPGNRQRALEPWMYTPGERPRVCVTYGSFRTAMPEIFDHLCALVSRLTELDADIVVAANEEAAGKLRTLFPQVRSGWVPLEFLLPTCDTIVHSGGLTALNAMAAGTPQVVLNQFVAFEPSLRLLEQQGSSVVLHRGDGSPDGTFEACAKVLSDDSYARQARELARELGSMPTPNDVVADLEGLVRG</sequence>
<accession>A0A918GYY5</accession>
<keyword evidence="2" id="KW-0732">Signal</keyword>
<dbReference type="Proteomes" id="UP000619486">
    <property type="component" value="Unassembled WGS sequence"/>
</dbReference>
<dbReference type="InterPro" id="IPR048284">
    <property type="entry name" value="EryCIII-like_N"/>
</dbReference>
<evidence type="ECO:0000259" key="3">
    <source>
        <dbReference type="Pfam" id="PF06722"/>
    </source>
</evidence>
<evidence type="ECO:0000256" key="2">
    <source>
        <dbReference type="SAM" id="SignalP"/>
    </source>
</evidence>
<comment type="caution">
    <text evidence="5">The sequence shown here is derived from an EMBL/GenBank/DDBJ whole genome shotgun (WGS) entry which is preliminary data.</text>
</comment>
<keyword evidence="1 5" id="KW-0808">Transferase</keyword>
<evidence type="ECO:0000256" key="1">
    <source>
        <dbReference type="ARBA" id="ARBA00022679"/>
    </source>
</evidence>
<dbReference type="RefSeq" id="WP_019890109.1">
    <property type="nucleotide sequence ID" value="NZ_BMQQ01000002.1"/>
</dbReference>
<dbReference type="GO" id="GO:0016757">
    <property type="term" value="F:glycosyltransferase activity"/>
    <property type="evidence" value="ECO:0007669"/>
    <property type="project" value="UniProtKB-ARBA"/>
</dbReference>
<protein>
    <submittedName>
        <fullName evidence="5">DNTP-hexose glycosyl transferase</fullName>
    </submittedName>
</protein>
<dbReference type="Gene3D" id="3.40.50.2000">
    <property type="entry name" value="Glycogen Phosphorylase B"/>
    <property type="match status" value="2"/>
</dbReference>
<evidence type="ECO:0000313" key="5">
    <source>
        <dbReference type="EMBL" id="GGT19169.1"/>
    </source>
</evidence>
<gene>
    <name evidence="5" type="ORF">GCM10014713_10160</name>
</gene>